<feature type="binding site" evidence="5">
    <location>
        <begin position="11"/>
        <end position="16"/>
    </location>
    <ligand>
        <name>ATP</name>
        <dbReference type="ChEBI" id="CHEBI:30616"/>
    </ligand>
</feature>
<dbReference type="PROSITE" id="PS51219">
    <property type="entry name" value="DPCK"/>
    <property type="match status" value="1"/>
</dbReference>
<evidence type="ECO:0000256" key="4">
    <source>
        <dbReference type="ARBA" id="ARBA00022993"/>
    </source>
</evidence>
<dbReference type="CDD" id="cd02022">
    <property type="entry name" value="DPCK"/>
    <property type="match status" value="1"/>
</dbReference>
<evidence type="ECO:0000256" key="5">
    <source>
        <dbReference type="HAMAP-Rule" id="MF_00376"/>
    </source>
</evidence>
<evidence type="ECO:0000256" key="6">
    <source>
        <dbReference type="NCBIfam" id="TIGR00152"/>
    </source>
</evidence>
<dbReference type="EC" id="2.7.1.24" evidence="5 6"/>
<comment type="subcellular location">
    <subcellularLocation>
        <location evidence="5">Cytoplasm</location>
    </subcellularLocation>
</comment>
<comment type="function">
    <text evidence="5">Catalyzes the phosphorylation of the 3'-hydroxyl group of dephosphocoenzyme A to form coenzyme A.</text>
</comment>
<proteinExistence type="inferred from homology"/>
<evidence type="ECO:0000313" key="8">
    <source>
        <dbReference type="Proteomes" id="UP000239872"/>
    </source>
</evidence>
<dbReference type="PANTHER" id="PTHR10695:SF46">
    <property type="entry name" value="BIFUNCTIONAL COENZYME A SYNTHASE-RELATED"/>
    <property type="match status" value="1"/>
</dbReference>
<keyword evidence="2 5" id="KW-0547">Nucleotide-binding</keyword>
<accession>A0A2S7SR80</accession>
<keyword evidence="5" id="KW-0963">Cytoplasm</keyword>
<dbReference type="GO" id="GO:0004140">
    <property type="term" value="F:dephospho-CoA kinase activity"/>
    <property type="evidence" value="ECO:0007669"/>
    <property type="project" value="UniProtKB-UniRule"/>
</dbReference>
<name>A0A2S7SR80_9BACT</name>
<comment type="caution">
    <text evidence="7">The sequence shown here is derived from an EMBL/GenBank/DDBJ whole genome shotgun (WGS) entry which is preliminary data.</text>
</comment>
<keyword evidence="8" id="KW-1185">Reference proteome</keyword>
<dbReference type="Proteomes" id="UP000239872">
    <property type="component" value="Unassembled WGS sequence"/>
</dbReference>
<dbReference type="UniPathway" id="UPA00241">
    <property type="reaction ID" value="UER00356"/>
</dbReference>
<dbReference type="SUPFAM" id="SSF52540">
    <property type="entry name" value="P-loop containing nucleoside triphosphate hydrolases"/>
    <property type="match status" value="1"/>
</dbReference>
<evidence type="ECO:0000256" key="3">
    <source>
        <dbReference type="ARBA" id="ARBA00022840"/>
    </source>
</evidence>
<evidence type="ECO:0000256" key="2">
    <source>
        <dbReference type="ARBA" id="ARBA00022741"/>
    </source>
</evidence>
<dbReference type="HAMAP" id="MF_00376">
    <property type="entry name" value="Dephospho_CoA_kinase"/>
    <property type="match status" value="1"/>
</dbReference>
<dbReference type="NCBIfam" id="TIGR00152">
    <property type="entry name" value="dephospho-CoA kinase"/>
    <property type="match status" value="1"/>
</dbReference>
<reference evidence="7 8" key="1">
    <citation type="submission" date="2018-01" db="EMBL/GenBank/DDBJ databases">
        <title>A novel member of the phylum Bacteroidetes isolated from glacier ice.</title>
        <authorList>
            <person name="Liu Q."/>
            <person name="Xin Y.-H."/>
        </authorList>
    </citation>
    <scope>NUCLEOTIDE SEQUENCE [LARGE SCALE GENOMIC DNA]</scope>
    <source>
        <strain evidence="7 8">RB1R16</strain>
    </source>
</reference>
<keyword evidence="3 5" id="KW-0067">ATP-binding</keyword>
<dbReference type="EMBL" id="PPSL01000008">
    <property type="protein sequence ID" value="PQJ09056.1"/>
    <property type="molecule type" value="Genomic_DNA"/>
</dbReference>
<keyword evidence="5 7" id="KW-0418">Kinase</keyword>
<keyword evidence="5" id="KW-0808">Transferase</keyword>
<evidence type="ECO:0000256" key="1">
    <source>
        <dbReference type="ARBA" id="ARBA00009018"/>
    </source>
</evidence>
<gene>
    <name evidence="5" type="primary">coaE</name>
    <name evidence="7" type="ORF">CJD36_020995</name>
</gene>
<sequence length="193" mass="21706">MLKVGITGGIGSGKSVVCKVFETLGISVFNADNAARYLMENDEQLITAISRLLGNEVYNNNRLDRARVSDIIFRQPEKLQQLNALVHPATITYAAEWVGRQQAPYIIKEAAIFFESGSYKEMDVMVGVYAPKELRIARTMARGGQTREKVLDIISKQMNEEEKMGRCDYVITNEDVTAITPQVLQLNELFLKK</sequence>
<dbReference type="OrthoDB" id="9812943at2"/>
<dbReference type="AlphaFoldDB" id="A0A2S7SR80"/>
<protein>
    <recommendedName>
        <fullName evidence="5 6">Dephospho-CoA kinase</fullName>
        <ecNumber evidence="5 6">2.7.1.24</ecNumber>
    </recommendedName>
    <alternativeName>
        <fullName evidence="5">Dephosphocoenzyme A kinase</fullName>
    </alternativeName>
</protein>
<dbReference type="PANTHER" id="PTHR10695">
    <property type="entry name" value="DEPHOSPHO-COA KINASE-RELATED"/>
    <property type="match status" value="1"/>
</dbReference>
<comment type="similarity">
    <text evidence="1 5">Belongs to the CoaE family.</text>
</comment>
<comment type="catalytic activity">
    <reaction evidence="5">
        <text>3'-dephospho-CoA + ATP = ADP + CoA + H(+)</text>
        <dbReference type="Rhea" id="RHEA:18245"/>
        <dbReference type="ChEBI" id="CHEBI:15378"/>
        <dbReference type="ChEBI" id="CHEBI:30616"/>
        <dbReference type="ChEBI" id="CHEBI:57287"/>
        <dbReference type="ChEBI" id="CHEBI:57328"/>
        <dbReference type="ChEBI" id="CHEBI:456216"/>
        <dbReference type="EC" id="2.7.1.24"/>
    </reaction>
</comment>
<organism evidence="7 8">
    <name type="scientific">Flavipsychrobacter stenotrophus</name>
    <dbReference type="NCBI Taxonomy" id="2077091"/>
    <lineage>
        <taxon>Bacteria</taxon>
        <taxon>Pseudomonadati</taxon>
        <taxon>Bacteroidota</taxon>
        <taxon>Chitinophagia</taxon>
        <taxon>Chitinophagales</taxon>
        <taxon>Chitinophagaceae</taxon>
        <taxon>Flavipsychrobacter</taxon>
    </lineage>
</organism>
<dbReference type="GO" id="GO:0005524">
    <property type="term" value="F:ATP binding"/>
    <property type="evidence" value="ECO:0007669"/>
    <property type="project" value="UniProtKB-UniRule"/>
</dbReference>
<comment type="pathway">
    <text evidence="5">Cofactor biosynthesis; coenzyme A biosynthesis; CoA from (R)-pantothenate: step 5/5.</text>
</comment>
<evidence type="ECO:0000313" key="7">
    <source>
        <dbReference type="EMBL" id="PQJ09056.1"/>
    </source>
</evidence>
<dbReference type="InterPro" id="IPR027417">
    <property type="entry name" value="P-loop_NTPase"/>
</dbReference>
<dbReference type="InterPro" id="IPR001977">
    <property type="entry name" value="Depp_CoAkinase"/>
</dbReference>
<keyword evidence="4 5" id="KW-0173">Coenzyme A biosynthesis</keyword>
<dbReference type="GO" id="GO:0015937">
    <property type="term" value="P:coenzyme A biosynthetic process"/>
    <property type="evidence" value="ECO:0007669"/>
    <property type="project" value="UniProtKB-UniRule"/>
</dbReference>
<dbReference type="Pfam" id="PF01121">
    <property type="entry name" value="CoaE"/>
    <property type="match status" value="1"/>
</dbReference>
<dbReference type="RefSeq" id="WP_105041178.1">
    <property type="nucleotide sequence ID" value="NZ_PPSL01000008.1"/>
</dbReference>
<dbReference type="Gene3D" id="3.40.50.300">
    <property type="entry name" value="P-loop containing nucleotide triphosphate hydrolases"/>
    <property type="match status" value="1"/>
</dbReference>
<dbReference type="GO" id="GO:0005737">
    <property type="term" value="C:cytoplasm"/>
    <property type="evidence" value="ECO:0007669"/>
    <property type="project" value="UniProtKB-SubCell"/>
</dbReference>